<evidence type="ECO:0000313" key="1">
    <source>
        <dbReference type="EMBL" id="KAI0038579.1"/>
    </source>
</evidence>
<proteinExistence type="predicted"/>
<sequence length="354" mass="39405">MATIFFDVQVMIIDWVYRSSQQHSIDYETLHACALVCQSWTPVAQRLLFRRISVFLLQYFKHGAESIVLLLRTLRAAPHLAAHIRSITLDVKPFHRNPAFDNNTISLLELCTNIDGIELEPDIGFNAGQDTFVARLLAVPVHPVFLRVSGDAALVDSVINNWPSVRVIQVRIWPTNEAMRIPSSLHALTAPVSQRWKTPRAMLPALRALELLDIKWTDTAQCTALVAPGVLPQLRTLSVLGGPYAPPREFTDALAGLETLILSTLPEKACVLPPGLWHLGYHSHDLGRTDQVAGAQLLLNAARALPNLRLVTVTRQSSVEVLEAFEGVCLDCGVDFAVYERPECFPLPRHVDWI</sequence>
<organism evidence="1 2">
    <name type="scientific">Auriscalpium vulgare</name>
    <dbReference type="NCBI Taxonomy" id="40419"/>
    <lineage>
        <taxon>Eukaryota</taxon>
        <taxon>Fungi</taxon>
        <taxon>Dikarya</taxon>
        <taxon>Basidiomycota</taxon>
        <taxon>Agaricomycotina</taxon>
        <taxon>Agaricomycetes</taxon>
        <taxon>Russulales</taxon>
        <taxon>Auriscalpiaceae</taxon>
        <taxon>Auriscalpium</taxon>
    </lineage>
</organism>
<keyword evidence="2" id="KW-1185">Reference proteome</keyword>
<comment type="caution">
    <text evidence="1">The sequence shown here is derived from an EMBL/GenBank/DDBJ whole genome shotgun (WGS) entry which is preliminary data.</text>
</comment>
<reference evidence="1" key="2">
    <citation type="journal article" date="2022" name="New Phytol.">
        <title>Evolutionary transition to the ectomycorrhizal habit in the genomes of a hyperdiverse lineage of mushroom-forming fungi.</title>
        <authorList>
            <person name="Looney B."/>
            <person name="Miyauchi S."/>
            <person name="Morin E."/>
            <person name="Drula E."/>
            <person name="Courty P.E."/>
            <person name="Kohler A."/>
            <person name="Kuo A."/>
            <person name="LaButti K."/>
            <person name="Pangilinan J."/>
            <person name="Lipzen A."/>
            <person name="Riley R."/>
            <person name="Andreopoulos W."/>
            <person name="He G."/>
            <person name="Johnson J."/>
            <person name="Nolan M."/>
            <person name="Tritt A."/>
            <person name="Barry K.W."/>
            <person name="Grigoriev I.V."/>
            <person name="Nagy L.G."/>
            <person name="Hibbett D."/>
            <person name="Henrissat B."/>
            <person name="Matheny P.B."/>
            <person name="Labbe J."/>
            <person name="Martin F.M."/>
        </authorList>
    </citation>
    <scope>NUCLEOTIDE SEQUENCE</scope>
    <source>
        <strain evidence="1">FP105234-sp</strain>
    </source>
</reference>
<dbReference type="Proteomes" id="UP000814033">
    <property type="component" value="Unassembled WGS sequence"/>
</dbReference>
<gene>
    <name evidence="1" type="ORF">FA95DRAFT_1613271</name>
</gene>
<name>A0ACB8R3A8_9AGAM</name>
<protein>
    <submittedName>
        <fullName evidence="1">Uncharacterized protein</fullName>
    </submittedName>
</protein>
<dbReference type="EMBL" id="MU276461">
    <property type="protein sequence ID" value="KAI0038579.1"/>
    <property type="molecule type" value="Genomic_DNA"/>
</dbReference>
<reference evidence="1" key="1">
    <citation type="submission" date="2021-02" db="EMBL/GenBank/DDBJ databases">
        <authorList>
            <consortium name="DOE Joint Genome Institute"/>
            <person name="Ahrendt S."/>
            <person name="Looney B.P."/>
            <person name="Miyauchi S."/>
            <person name="Morin E."/>
            <person name="Drula E."/>
            <person name="Courty P.E."/>
            <person name="Chicoki N."/>
            <person name="Fauchery L."/>
            <person name="Kohler A."/>
            <person name="Kuo A."/>
            <person name="Labutti K."/>
            <person name="Pangilinan J."/>
            <person name="Lipzen A."/>
            <person name="Riley R."/>
            <person name="Andreopoulos W."/>
            <person name="He G."/>
            <person name="Johnson J."/>
            <person name="Barry K.W."/>
            <person name="Grigoriev I.V."/>
            <person name="Nagy L."/>
            <person name="Hibbett D."/>
            <person name="Henrissat B."/>
            <person name="Matheny P.B."/>
            <person name="Labbe J."/>
            <person name="Martin F."/>
        </authorList>
    </citation>
    <scope>NUCLEOTIDE SEQUENCE</scope>
    <source>
        <strain evidence="1">FP105234-sp</strain>
    </source>
</reference>
<accession>A0ACB8R3A8</accession>
<evidence type="ECO:0000313" key="2">
    <source>
        <dbReference type="Proteomes" id="UP000814033"/>
    </source>
</evidence>